<comment type="caution">
    <text evidence="2">The sequence shown here is derived from an EMBL/GenBank/DDBJ whole genome shotgun (WGS) entry which is preliminary data.</text>
</comment>
<protein>
    <submittedName>
        <fullName evidence="2">Uncharacterized protein</fullName>
    </submittedName>
</protein>
<feature type="transmembrane region" description="Helical" evidence="1">
    <location>
        <begin position="27"/>
        <end position="48"/>
    </location>
</feature>
<keyword evidence="1" id="KW-0472">Membrane</keyword>
<evidence type="ECO:0000256" key="1">
    <source>
        <dbReference type="SAM" id="Phobius"/>
    </source>
</evidence>
<evidence type="ECO:0000313" key="2">
    <source>
        <dbReference type="EMBL" id="MFC5571579.1"/>
    </source>
</evidence>
<name>A0ABW0SS70_9GAMM</name>
<dbReference type="Proteomes" id="UP001596036">
    <property type="component" value="Unassembled WGS sequence"/>
</dbReference>
<feature type="transmembrane region" description="Helical" evidence="1">
    <location>
        <begin position="158"/>
        <end position="179"/>
    </location>
</feature>
<keyword evidence="1" id="KW-1133">Transmembrane helix</keyword>
<gene>
    <name evidence="2" type="ORF">ACFPN1_16105</name>
</gene>
<sequence>MANGSDQLQEKVLASGLMTMAAGKSSAVIDSFVSWLIAGAGGAIALVIGNLPGIGQHLDVAVVSCASIIYLIAAGLTVVEKFLAAVVMGAAESASQAKDFIRDLPPDGNLDMEVVFREFESATFRPMRWFMSKSFAKVRSGDFTASAKNFARCAQIQAFLALAATGLVFWALGLIISGLDG</sequence>
<dbReference type="EMBL" id="JBHSNM010000014">
    <property type="protein sequence ID" value="MFC5571579.1"/>
    <property type="molecule type" value="Genomic_DNA"/>
</dbReference>
<reference evidence="3" key="1">
    <citation type="journal article" date="2019" name="Int. J. Syst. Evol. Microbiol.">
        <title>The Global Catalogue of Microorganisms (GCM) 10K type strain sequencing project: providing services to taxonomists for standard genome sequencing and annotation.</title>
        <authorList>
            <consortium name="The Broad Institute Genomics Platform"/>
            <consortium name="The Broad Institute Genome Sequencing Center for Infectious Disease"/>
            <person name="Wu L."/>
            <person name="Ma J."/>
        </authorList>
    </citation>
    <scope>NUCLEOTIDE SEQUENCE [LARGE SCALE GENOMIC DNA]</scope>
    <source>
        <strain evidence="3">KACC 11407</strain>
    </source>
</reference>
<accession>A0ABW0SS70</accession>
<dbReference type="RefSeq" id="WP_386756233.1">
    <property type="nucleotide sequence ID" value="NZ_JBHSNM010000014.1"/>
</dbReference>
<keyword evidence="3" id="KW-1185">Reference proteome</keyword>
<keyword evidence="1" id="KW-0812">Transmembrane</keyword>
<organism evidence="2 3">
    <name type="scientific">Lysobacter yangpyeongensis</name>
    <dbReference type="NCBI Taxonomy" id="346182"/>
    <lineage>
        <taxon>Bacteria</taxon>
        <taxon>Pseudomonadati</taxon>
        <taxon>Pseudomonadota</taxon>
        <taxon>Gammaproteobacteria</taxon>
        <taxon>Lysobacterales</taxon>
        <taxon>Lysobacteraceae</taxon>
        <taxon>Lysobacter</taxon>
    </lineage>
</organism>
<evidence type="ECO:0000313" key="3">
    <source>
        <dbReference type="Proteomes" id="UP001596036"/>
    </source>
</evidence>
<proteinExistence type="predicted"/>